<dbReference type="Pfam" id="PF13424">
    <property type="entry name" value="TPR_12"/>
    <property type="match status" value="1"/>
</dbReference>
<feature type="domain" description="CHAT" evidence="3">
    <location>
        <begin position="594"/>
        <end position="863"/>
    </location>
</feature>
<dbReference type="Gene3D" id="1.25.40.10">
    <property type="entry name" value="Tetratricopeptide repeat domain"/>
    <property type="match status" value="3"/>
</dbReference>
<dbReference type="PANTHER" id="PTHR10098:SF108">
    <property type="entry name" value="TETRATRICOPEPTIDE REPEAT PROTEIN 28"/>
    <property type="match status" value="1"/>
</dbReference>
<dbReference type="PROSITE" id="PS51257">
    <property type="entry name" value="PROKAR_LIPOPROTEIN"/>
    <property type="match status" value="1"/>
</dbReference>
<dbReference type="Proteomes" id="UP000767446">
    <property type="component" value="Unassembled WGS sequence"/>
</dbReference>
<dbReference type="Pfam" id="PF12770">
    <property type="entry name" value="CHAT"/>
    <property type="match status" value="1"/>
</dbReference>
<dbReference type="InterPro" id="IPR011990">
    <property type="entry name" value="TPR-like_helical_dom_sf"/>
</dbReference>
<protein>
    <submittedName>
        <fullName evidence="4">CHAT domain-containing protein</fullName>
    </submittedName>
</protein>
<organism evidence="4 5">
    <name type="scientific">Gomphosphaeria aponina SAG 52.96 = DSM 107014</name>
    <dbReference type="NCBI Taxonomy" id="1521640"/>
    <lineage>
        <taxon>Bacteria</taxon>
        <taxon>Bacillati</taxon>
        <taxon>Cyanobacteriota</taxon>
        <taxon>Cyanophyceae</taxon>
        <taxon>Oscillatoriophycideae</taxon>
        <taxon>Chroococcales</taxon>
        <taxon>Gomphosphaeriaceae</taxon>
        <taxon>Gomphosphaeria</taxon>
    </lineage>
</organism>
<keyword evidence="1" id="KW-0802">TPR repeat</keyword>
<dbReference type="EMBL" id="JADQBC010000106">
    <property type="protein sequence ID" value="MBR8829084.1"/>
    <property type="molecule type" value="Genomic_DNA"/>
</dbReference>
<feature type="transmembrane region" description="Helical" evidence="2">
    <location>
        <begin position="21"/>
        <end position="42"/>
    </location>
</feature>
<dbReference type="AlphaFoldDB" id="A0A941GSL0"/>
<reference evidence="4" key="1">
    <citation type="submission" date="2021-02" db="EMBL/GenBank/DDBJ databases">
        <title>Metagenome analyses of Stigonema ocellatum DSM 106950, Chlorogloea purpurea SAG 13.99 and Gomphosphaeria aponina DSM 107014.</title>
        <authorList>
            <person name="Marter P."/>
            <person name="Huang S."/>
        </authorList>
    </citation>
    <scope>NUCLEOTIDE SEQUENCE</scope>
    <source>
        <strain evidence="4">JP213</strain>
    </source>
</reference>
<dbReference type="PROSITE" id="PS50005">
    <property type="entry name" value="TPR"/>
    <property type="match status" value="1"/>
</dbReference>
<evidence type="ECO:0000313" key="5">
    <source>
        <dbReference type="Proteomes" id="UP000767446"/>
    </source>
</evidence>
<dbReference type="PANTHER" id="PTHR10098">
    <property type="entry name" value="RAPSYN-RELATED"/>
    <property type="match status" value="1"/>
</dbReference>
<gene>
    <name evidence="4" type="ORF">DSM107014_14495</name>
</gene>
<dbReference type="InterPro" id="IPR019734">
    <property type="entry name" value="TPR_rpt"/>
</dbReference>
<feature type="repeat" description="TPR" evidence="1">
    <location>
        <begin position="258"/>
        <end position="291"/>
    </location>
</feature>
<keyword evidence="2" id="KW-1133">Transmembrane helix</keyword>
<proteinExistence type="predicted"/>
<dbReference type="SMART" id="SM00028">
    <property type="entry name" value="TPR"/>
    <property type="match status" value="6"/>
</dbReference>
<keyword evidence="2" id="KW-0812">Transmembrane</keyword>
<evidence type="ECO:0000313" key="4">
    <source>
        <dbReference type="EMBL" id="MBR8829084.1"/>
    </source>
</evidence>
<name>A0A941GSL0_9CHRO</name>
<sequence length="865" mass="95070">MKRNKNKFSKKVGEILRKSTQLTLVLLGMVSCLLVTTVIPTIGKTVPVMVVQETREGAALLAAGRGYYESGRYAEAVAAWTEAVAGFEREGDRLNTAQTLSYLSLAYQEMGQWELGEKSITTSLEILQETPDSTAVLAQAINTRGSLELSTGKTETALNSWKQAEEIYTQLGDKTGVLGSQINQAQALQNLGLYRRAAQMLDQVNQQLVSEPDEEVKATSLRSLGVALQVVGDLEKSQEILEQSLAISQELNLNKNISATLFSLGNTTKALGDKEAALAYYQEAAATAPSTLGKVEAKLNELTLLIETESWEEVERLLPEIEAKIAELSTSRGAVYARVNLAESLLKYGKKTNQNKQEETAQILAKAVEQAKALKDQRAESYALGTLGKVYEENQQLTEAQQLTEQALQIAQGINATDITYQWQWQLGRILKAQGDMQGAIAAETEAVKNLQAIKNDLVAINPDVQFSFQETVEPVYRNLVALLLTPIDGEVSQENLQQAREVIESLQLAELDNFFREACLNADPKQIDAIDNQAAVVYPIVLPDRLAVILSLPGKPLRYYETSISQSEVESTLAELLKYINPYLSNKTRISLSERVYDWIIRPAEADFAANGIKTLVFVNDGVLRNLPMSALYDGNQYLIEKYSVALTPGLQLLAPKAFNTDAITAVTAGVSLGTQGFIPLPGVEKELNNIGDFIVTGNVLLNQDFTQERLETEISQTDSQVVHLATHGQFSSNPEDTFVITWNDKIQVRDFQNLLQVREIGESSPIELLVLSACQTAAGDKRAALGLAGMAVRSGARSTLATLWSVNDESTAALITRFYEELGKAENENKAEALRQAQLSLLNSSDYKHPFYWSPFVLVGNWL</sequence>
<comment type="caution">
    <text evidence="4">The sequence shown here is derived from an EMBL/GenBank/DDBJ whole genome shotgun (WGS) entry which is preliminary data.</text>
</comment>
<accession>A0A941GSL0</accession>
<evidence type="ECO:0000256" key="2">
    <source>
        <dbReference type="SAM" id="Phobius"/>
    </source>
</evidence>
<dbReference type="InterPro" id="IPR024983">
    <property type="entry name" value="CHAT_dom"/>
</dbReference>
<evidence type="ECO:0000259" key="3">
    <source>
        <dbReference type="Pfam" id="PF12770"/>
    </source>
</evidence>
<evidence type="ECO:0000256" key="1">
    <source>
        <dbReference type="PROSITE-ProRule" id="PRU00339"/>
    </source>
</evidence>
<keyword evidence="2" id="KW-0472">Membrane</keyword>
<dbReference type="SUPFAM" id="SSF48452">
    <property type="entry name" value="TPR-like"/>
    <property type="match status" value="2"/>
</dbReference>